<proteinExistence type="predicted"/>
<feature type="region of interest" description="Disordered" evidence="1">
    <location>
        <begin position="1"/>
        <end position="63"/>
    </location>
</feature>
<evidence type="ECO:0000256" key="1">
    <source>
        <dbReference type="SAM" id="MobiDB-lite"/>
    </source>
</evidence>
<sequence>MCEATEGVGDEKPEKESKKEDRKAIKLKIVMKKKGEQAKVSEEGKIQGERMSEDKDKEAPQSILKGLPSLGFLKDYKPNSNKDVRSPLYHHLEVISKSNFPVMEDANKGVQASGHLEVTKKFNSMVMESDHGEKPKAKRQKKEKGILFKPPVEEPKETEKAVPGKGKGKVKSIPKASTPSSDEEDFKEIGGGSGQVNSEDEMEEK</sequence>
<feature type="compositionally biased region" description="Basic and acidic residues" evidence="1">
    <location>
        <begin position="9"/>
        <end position="24"/>
    </location>
</feature>
<feature type="region of interest" description="Disordered" evidence="1">
    <location>
        <begin position="125"/>
        <end position="205"/>
    </location>
</feature>
<organism evidence="2 3">
    <name type="scientific">Meloidogyne floridensis</name>
    <dbReference type="NCBI Taxonomy" id="298350"/>
    <lineage>
        <taxon>Eukaryota</taxon>
        <taxon>Metazoa</taxon>
        <taxon>Ecdysozoa</taxon>
        <taxon>Nematoda</taxon>
        <taxon>Chromadorea</taxon>
        <taxon>Rhabditida</taxon>
        <taxon>Tylenchina</taxon>
        <taxon>Tylenchomorpha</taxon>
        <taxon>Tylenchoidea</taxon>
        <taxon>Meloidogynidae</taxon>
        <taxon>Meloidogyninae</taxon>
        <taxon>Meloidogyne</taxon>
    </lineage>
</organism>
<reference evidence="3" key="1">
    <citation type="submission" date="2022-11" db="UniProtKB">
        <authorList>
            <consortium name="WormBaseParasite"/>
        </authorList>
    </citation>
    <scope>IDENTIFICATION</scope>
</reference>
<feature type="compositionally biased region" description="Basic and acidic residues" evidence="1">
    <location>
        <begin position="33"/>
        <end position="59"/>
    </location>
</feature>
<name>A0A915NHP2_9BILA</name>
<accession>A0A915NHP2</accession>
<dbReference type="Proteomes" id="UP000887560">
    <property type="component" value="Unplaced"/>
</dbReference>
<dbReference type="WBParaSite" id="scf7180000417281.g1095">
    <property type="protein sequence ID" value="scf7180000417281.g1095"/>
    <property type="gene ID" value="scf7180000417281.g1095"/>
</dbReference>
<feature type="compositionally biased region" description="Basic and acidic residues" evidence="1">
    <location>
        <begin position="143"/>
        <end position="162"/>
    </location>
</feature>
<keyword evidence="2" id="KW-1185">Reference proteome</keyword>
<dbReference type="AlphaFoldDB" id="A0A915NHP2"/>
<evidence type="ECO:0000313" key="2">
    <source>
        <dbReference type="Proteomes" id="UP000887560"/>
    </source>
</evidence>
<protein>
    <submittedName>
        <fullName evidence="3">Uncharacterized protein</fullName>
    </submittedName>
</protein>
<evidence type="ECO:0000313" key="3">
    <source>
        <dbReference type="WBParaSite" id="scf7180000417281.g1095"/>
    </source>
</evidence>